<dbReference type="InterPro" id="IPR052927">
    <property type="entry name" value="DCC_oxidoreductase"/>
</dbReference>
<dbReference type="InterPro" id="IPR007263">
    <property type="entry name" value="DCC1-like"/>
</dbReference>
<name>A0ABR2LWU1_9ASPA</name>
<evidence type="ECO:0000313" key="2">
    <source>
        <dbReference type="Proteomes" id="UP001412067"/>
    </source>
</evidence>
<sequence length="129" mass="14248">MYRGALSTILRPILAAPPLKRAVAPSLASEVFGYSPPIASPKVDADPLFLQHRVLIYDGVCHLCHKGVKWVIKVDKDAMIKFCCLQSKAAEPYLFFGGVDREDVRKRVLFVEGPEGCYEGSTGTRLILL</sequence>
<dbReference type="PANTHER" id="PTHR33639">
    <property type="entry name" value="THIOL-DISULFIDE OXIDOREDUCTASE DCC"/>
    <property type="match status" value="1"/>
</dbReference>
<reference evidence="1 2" key="1">
    <citation type="journal article" date="2022" name="Nat. Plants">
        <title>Genomes of leafy and leafless Platanthera orchids illuminate the evolution of mycoheterotrophy.</title>
        <authorList>
            <person name="Li M.H."/>
            <person name="Liu K.W."/>
            <person name="Li Z."/>
            <person name="Lu H.C."/>
            <person name="Ye Q.L."/>
            <person name="Zhang D."/>
            <person name="Wang J.Y."/>
            <person name="Li Y.F."/>
            <person name="Zhong Z.M."/>
            <person name="Liu X."/>
            <person name="Yu X."/>
            <person name="Liu D.K."/>
            <person name="Tu X.D."/>
            <person name="Liu B."/>
            <person name="Hao Y."/>
            <person name="Liao X.Y."/>
            <person name="Jiang Y.T."/>
            <person name="Sun W.H."/>
            <person name="Chen J."/>
            <person name="Chen Y.Q."/>
            <person name="Ai Y."/>
            <person name="Zhai J.W."/>
            <person name="Wu S.S."/>
            <person name="Zhou Z."/>
            <person name="Hsiao Y.Y."/>
            <person name="Wu W.L."/>
            <person name="Chen Y.Y."/>
            <person name="Lin Y.F."/>
            <person name="Hsu J.L."/>
            <person name="Li C.Y."/>
            <person name="Wang Z.W."/>
            <person name="Zhao X."/>
            <person name="Zhong W.Y."/>
            <person name="Ma X.K."/>
            <person name="Ma L."/>
            <person name="Huang J."/>
            <person name="Chen G.Z."/>
            <person name="Huang M.Z."/>
            <person name="Huang L."/>
            <person name="Peng D.H."/>
            <person name="Luo Y.B."/>
            <person name="Zou S.Q."/>
            <person name="Chen S.P."/>
            <person name="Lan S."/>
            <person name="Tsai W.C."/>
            <person name="Van de Peer Y."/>
            <person name="Liu Z.J."/>
        </authorList>
    </citation>
    <scope>NUCLEOTIDE SEQUENCE [LARGE SCALE GENOMIC DNA]</scope>
    <source>
        <strain evidence="1">Lor288</strain>
    </source>
</reference>
<protein>
    <submittedName>
        <fullName evidence="1">Uncharacterized protein</fullName>
    </submittedName>
</protein>
<accession>A0ABR2LWU1</accession>
<proteinExistence type="predicted"/>
<evidence type="ECO:0000313" key="1">
    <source>
        <dbReference type="EMBL" id="KAK8952832.1"/>
    </source>
</evidence>
<dbReference type="Pfam" id="PF04134">
    <property type="entry name" value="DCC1-like"/>
    <property type="match status" value="1"/>
</dbReference>
<dbReference type="EMBL" id="JBBWWR010000014">
    <property type="protein sequence ID" value="KAK8952832.1"/>
    <property type="molecule type" value="Genomic_DNA"/>
</dbReference>
<comment type="caution">
    <text evidence="1">The sequence shown here is derived from an EMBL/GenBank/DDBJ whole genome shotgun (WGS) entry which is preliminary data.</text>
</comment>
<keyword evidence="2" id="KW-1185">Reference proteome</keyword>
<gene>
    <name evidence="1" type="ORF">KSP40_PGU004550</name>
</gene>
<dbReference type="PANTHER" id="PTHR33639:SF1">
    <property type="entry name" value="T23E23.25"/>
    <property type="match status" value="1"/>
</dbReference>
<dbReference type="Proteomes" id="UP001412067">
    <property type="component" value="Unassembled WGS sequence"/>
</dbReference>
<organism evidence="1 2">
    <name type="scientific">Platanthera guangdongensis</name>
    <dbReference type="NCBI Taxonomy" id="2320717"/>
    <lineage>
        <taxon>Eukaryota</taxon>
        <taxon>Viridiplantae</taxon>
        <taxon>Streptophyta</taxon>
        <taxon>Embryophyta</taxon>
        <taxon>Tracheophyta</taxon>
        <taxon>Spermatophyta</taxon>
        <taxon>Magnoliopsida</taxon>
        <taxon>Liliopsida</taxon>
        <taxon>Asparagales</taxon>
        <taxon>Orchidaceae</taxon>
        <taxon>Orchidoideae</taxon>
        <taxon>Orchideae</taxon>
        <taxon>Orchidinae</taxon>
        <taxon>Platanthera</taxon>
    </lineage>
</organism>